<feature type="domain" description="JmjC" evidence="3">
    <location>
        <begin position="22"/>
        <end position="169"/>
    </location>
</feature>
<feature type="compositionally biased region" description="Basic and acidic residues" evidence="1">
    <location>
        <begin position="284"/>
        <end position="294"/>
    </location>
</feature>
<dbReference type="SUPFAM" id="SSF47473">
    <property type="entry name" value="EF-hand"/>
    <property type="match status" value="1"/>
</dbReference>
<reference evidence="4" key="2">
    <citation type="submission" date="2025-08" db="UniProtKB">
        <authorList>
            <consortium name="Ensembl"/>
        </authorList>
    </citation>
    <scope>IDENTIFICATION</scope>
</reference>
<proteinExistence type="predicted"/>
<dbReference type="InterPro" id="IPR041667">
    <property type="entry name" value="Cupin_8"/>
</dbReference>
<organism evidence="4 5">
    <name type="scientific">Ciona savignyi</name>
    <name type="common">Pacific transparent sea squirt</name>
    <dbReference type="NCBI Taxonomy" id="51511"/>
    <lineage>
        <taxon>Eukaryota</taxon>
        <taxon>Metazoa</taxon>
        <taxon>Chordata</taxon>
        <taxon>Tunicata</taxon>
        <taxon>Ascidiacea</taxon>
        <taxon>Phlebobranchia</taxon>
        <taxon>Cionidae</taxon>
        <taxon>Ciona</taxon>
    </lineage>
</organism>
<sequence>MTFKKFLQVYKESDIYLVQDVLPPNPMTKEIYLPKCLLCGGYTNYLNTMVMWFSSGGTKSVLHNDGFENINCLYDGSKELVMIDQKYRDMVPLDKNGYSGADVEKVDLYKYPTLGKVPWHLAKMEAGDCFYIPYQWFHHVNSSRSRNLAINIWWSQMYDLPQREDCEPKVQDLPDSDQLFKYKMAPGIEMSRHMLFESFDDKTKTTTKSNFVETFIQTMAAETDGFDATASKKAVEAFFDKFDTNGDGILTVAEGYAVTSDQLKELLGDRGRDFSEEGIYGSPDDLKEEPREEL</sequence>
<dbReference type="InParanoid" id="H2YPV1"/>
<keyword evidence="5" id="KW-1185">Reference proteome</keyword>
<dbReference type="PROSITE" id="PS51184">
    <property type="entry name" value="JMJC"/>
    <property type="match status" value="1"/>
</dbReference>
<dbReference type="PANTHER" id="PTHR12461:SF42">
    <property type="entry name" value="JMJC DOMAIN-CONTAINING PROTEIN"/>
    <property type="match status" value="1"/>
</dbReference>
<reference evidence="4" key="3">
    <citation type="submission" date="2025-09" db="UniProtKB">
        <authorList>
            <consortium name="Ensembl"/>
        </authorList>
    </citation>
    <scope>IDENTIFICATION</scope>
</reference>
<dbReference type="Proteomes" id="UP000007875">
    <property type="component" value="Unassembled WGS sequence"/>
</dbReference>
<dbReference type="eggNOG" id="KOG2132">
    <property type="taxonomic scope" value="Eukaryota"/>
</dbReference>
<evidence type="ECO:0000313" key="4">
    <source>
        <dbReference type="Ensembl" id="ENSCSAVP00000007359.1"/>
    </source>
</evidence>
<evidence type="ECO:0008006" key="6">
    <source>
        <dbReference type="Google" id="ProtNLM"/>
    </source>
</evidence>
<dbReference type="STRING" id="51511.ENSCSAVP00000007359"/>
<reference evidence="5" key="1">
    <citation type="submission" date="2003-08" db="EMBL/GenBank/DDBJ databases">
        <authorList>
            <person name="Birren B."/>
            <person name="Nusbaum C."/>
            <person name="Abebe A."/>
            <person name="Abouelleil A."/>
            <person name="Adekoya E."/>
            <person name="Ait-zahra M."/>
            <person name="Allen N."/>
            <person name="Allen T."/>
            <person name="An P."/>
            <person name="Anderson M."/>
            <person name="Anderson S."/>
            <person name="Arachchi H."/>
            <person name="Armbruster J."/>
            <person name="Bachantsang P."/>
            <person name="Baldwin J."/>
            <person name="Barry A."/>
            <person name="Bayul T."/>
            <person name="Blitshsteyn B."/>
            <person name="Bloom T."/>
            <person name="Blye J."/>
            <person name="Boguslavskiy L."/>
            <person name="Borowsky M."/>
            <person name="Boukhgalter B."/>
            <person name="Brunache A."/>
            <person name="Butler J."/>
            <person name="Calixte N."/>
            <person name="Calvo S."/>
            <person name="Camarata J."/>
            <person name="Campo K."/>
            <person name="Chang J."/>
            <person name="Cheshatsang Y."/>
            <person name="Citroen M."/>
            <person name="Collymore A."/>
            <person name="Considine T."/>
            <person name="Cook A."/>
            <person name="Cooke P."/>
            <person name="Corum B."/>
            <person name="Cuomo C."/>
            <person name="David R."/>
            <person name="Dawoe T."/>
            <person name="Degray S."/>
            <person name="Dodge S."/>
            <person name="Dooley K."/>
            <person name="Dorje P."/>
            <person name="Dorjee K."/>
            <person name="Dorris L."/>
            <person name="Duffey N."/>
            <person name="Dupes A."/>
            <person name="Elkins T."/>
            <person name="Engels R."/>
            <person name="Erickson J."/>
            <person name="Farina A."/>
            <person name="Faro S."/>
            <person name="Ferreira P."/>
            <person name="Fischer H."/>
            <person name="Fitzgerald M."/>
            <person name="Foley K."/>
            <person name="Gage D."/>
            <person name="Galagan J."/>
            <person name="Gearin G."/>
            <person name="Gnerre S."/>
            <person name="Gnirke A."/>
            <person name="Goyette A."/>
            <person name="Graham J."/>
            <person name="Grandbois E."/>
            <person name="Gyaltsen K."/>
            <person name="Hafez N."/>
            <person name="Hagopian D."/>
            <person name="Hagos B."/>
            <person name="Hall J."/>
            <person name="Hatcher B."/>
            <person name="Heller A."/>
            <person name="Higgins H."/>
            <person name="Honan T."/>
            <person name="Horn A."/>
            <person name="Houde N."/>
            <person name="Hughes L."/>
            <person name="Hulme W."/>
            <person name="Husby E."/>
            <person name="Iliev I."/>
            <person name="Jaffe D."/>
            <person name="Jones C."/>
            <person name="Kamal M."/>
            <person name="Kamat A."/>
            <person name="Kamvysselis M."/>
            <person name="Karlsson E."/>
            <person name="Kells C."/>
            <person name="Kieu A."/>
            <person name="Kisner P."/>
            <person name="Kodira C."/>
            <person name="Kulbokas E."/>
            <person name="Labutti K."/>
            <person name="Lama D."/>
            <person name="Landers T."/>
            <person name="Leger J."/>
            <person name="Levine S."/>
            <person name="Lewis D."/>
            <person name="Lewis T."/>
            <person name="Lindblad-toh K."/>
            <person name="Liu X."/>
            <person name="Lokyitsang T."/>
            <person name="Lokyitsang Y."/>
            <person name="Lucien O."/>
            <person name="Lui A."/>
            <person name="Ma L.J."/>
            <person name="Mabbitt R."/>
            <person name="Macdonald J."/>
            <person name="Maclean C."/>
            <person name="Major J."/>
            <person name="Manning J."/>
            <person name="Marabella R."/>
            <person name="Maru K."/>
            <person name="Matthews C."/>
            <person name="Mauceli E."/>
            <person name="Mccarthy M."/>
            <person name="Mcdonough S."/>
            <person name="Mcghee T."/>
            <person name="Meldrim J."/>
            <person name="Meneus L."/>
            <person name="Mesirov J."/>
            <person name="Mihalev A."/>
            <person name="Mihova T."/>
            <person name="Mikkelsen T."/>
            <person name="Mlenga V."/>
            <person name="Moru K."/>
            <person name="Mozes J."/>
            <person name="Mulrain L."/>
            <person name="Munson G."/>
            <person name="Naylor J."/>
            <person name="Newes C."/>
            <person name="Nguyen C."/>
            <person name="Nguyen N."/>
            <person name="Nguyen T."/>
            <person name="Nicol R."/>
            <person name="Nielsen C."/>
            <person name="Nizzari M."/>
            <person name="Norbu C."/>
            <person name="Norbu N."/>
            <person name="O'donnell P."/>
            <person name="Okoawo O."/>
            <person name="O'leary S."/>
            <person name="Omotosho B."/>
            <person name="O'neill K."/>
            <person name="Osman S."/>
            <person name="Parker S."/>
            <person name="Perrin D."/>
            <person name="Phunkhang P."/>
            <person name="Piqani B."/>
            <person name="Purcell S."/>
            <person name="Rachupka T."/>
            <person name="Ramasamy U."/>
            <person name="Rameau R."/>
            <person name="Ray V."/>
            <person name="Raymond C."/>
            <person name="Retta R."/>
            <person name="Richardson S."/>
            <person name="Rise C."/>
            <person name="Rodriguez J."/>
            <person name="Rogers J."/>
            <person name="Rogov P."/>
            <person name="Rutman M."/>
            <person name="Schupbach R."/>
            <person name="Seaman C."/>
            <person name="Settipalli S."/>
            <person name="Sharpe T."/>
            <person name="Sheridan J."/>
            <person name="Sherpa N."/>
            <person name="Shi J."/>
            <person name="Smirnov S."/>
            <person name="Smith C."/>
            <person name="Sougnez C."/>
            <person name="Spencer B."/>
            <person name="Stalker J."/>
            <person name="Stange-thomann N."/>
            <person name="Stavropoulos S."/>
            <person name="Stetson K."/>
            <person name="Stone C."/>
            <person name="Stone S."/>
            <person name="Stubbs M."/>
            <person name="Talamas J."/>
            <person name="Tchuinga P."/>
            <person name="Tenzing P."/>
            <person name="Tesfaye S."/>
            <person name="Theodore J."/>
            <person name="Thoulutsang Y."/>
            <person name="Topham K."/>
            <person name="Towey S."/>
            <person name="Tsamla T."/>
            <person name="Tsomo N."/>
            <person name="Vallee D."/>
            <person name="Vassiliev H."/>
            <person name="Venkataraman V."/>
            <person name="Vinson J."/>
            <person name="Vo A."/>
            <person name="Wade C."/>
            <person name="Wang S."/>
            <person name="Wangchuk T."/>
            <person name="Wangdi T."/>
            <person name="Whittaker C."/>
            <person name="Wilkinson J."/>
            <person name="Wu Y."/>
            <person name="Wyman D."/>
            <person name="Yadav S."/>
            <person name="Yang S."/>
            <person name="Yang X."/>
            <person name="Yeager S."/>
            <person name="Yee E."/>
            <person name="Young G."/>
            <person name="Zainoun J."/>
            <person name="Zembeck L."/>
            <person name="Zimmer A."/>
            <person name="Zody M."/>
            <person name="Lander E."/>
        </authorList>
    </citation>
    <scope>NUCLEOTIDE SEQUENCE [LARGE SCALE GENOMIC DNA]</scope>
</reference>
<dbReference type="Pfam" id="PF13621">
    <property type="entry name" value="Cupin_8"/>
    <property type="match status" value="1"/>
</dbReference>
<dbReference type="GeneTree" id="ENSGT00940000165506"/>
<dbReference type="SUPFAM" id="SSF51197">
    <property type="entry name" value="Clavaminate synthase-like"/>
    <property type="match status" value="1"/>
</dbReference>
<evidence type="ECO:0000256" key="1">
    <source>
        <dbReference type="SAM" id="MobiDB-lite"/>
    </source>
</evidence>
<feature type="domain" description="EF-hand" evidence="2">
    <location>
        <begin position="230"/>
        <end position="265"/>
    </location>
</feature>
<evidence type="ECO:0000259" key="2">
    <source>
        <dbReference type="PROSITE" id="PS50222"/>
    </source>
</evidence>
<feature type="region of interest" description="Disordered" evidence="1">
    <location>
        <begin position="273"/>
        <end position="294"/>
    </location>
</feature>
<evidence type="ECO:0000313" key="5">
    <source>
        <dbReference type="Proteomes" id="UP000007875"/>
    </source>
</evidence>
<protein>
    <recommendedName>
        <fullName evidence="6">JmjC domain-containing protein</fullName>
    </recommendedName>
</protein>
<dbReference type="OMA" id="AINIWWS"/>
<dbReference type="Gene3D" id="2.60.120.650">
    <property type="entry name" value="Cupin"/>
    <property type="match status" value="1"/>
</dbReference>
<dbReference type="PROSITE" id="PS50222">
    <property type="entry name" value="EF_HAND_2"/>
    <property type="match status" value="1"/>
</dbReference>
<dbReference type="Ensembl" id="ENSCSAVT00000007456.1">
    <property type="protein sequence ID" value="ENSCSAVP00000007359.1"/>
    <property type="gene ID" value="ENSCSAVG00000004396.1"/>
</dbReference>
<dbReference type="InterPro" id="IPR002048">
    <property type="entry name" value="EF_hand_dom"/>
</dbReference>
<dbReference type="AlphaFoldDB" id="H2YPV1"/>
<dbReference type="InterPro" id="IPR011992">
    <property type="entry name" value="EF-hand-dom_pair"/>
</dbReference>
<evidence type="ECO:0000259" key="3">
    <source>
        <dbReference type="PROSITE" id="PS51184"/>
    </source>
</evidence>
<dbReference type="Gene3D" id="1.10.238.10">
    <property type="entry name" value="EF-hand"/>
    <property type="match status" value="1"/>
</dbReference>
<accession>H2YPV1</accession>
<dbReference type="InterPro" id="IPR003347">
    <property type="entry name" value="JmjC_dom"/>
</dbReference>
<dbReference type="PANTHER" id="PTHR12461">
    <property type="entry name" value="HYPOXIA-INDUCIBLE FACTOR 1 ALPHA INHIBITOR-RELATED"/>
    <property type="match status" value="1"/>
</dbReference>
<dbReference type="GO" id="GO:0005509">
    <property type="term" value="F:calcium ion binding"/>
    <property type="evidence" value="ECO:0007669"/>
    <property type="project" value="InterPro"/>
</dbReference>
<name>H2YPV1_CIOSA</name>